<feature type="domain" description="Mce/MlaD" evidence="2">
    <location>
        <begin position="42"/>
        <end position="134"/>
    </location>
</feature>
<dbReference type="InterPro" id="IPR003399">
    <property type="entry name" value="Mce/MlaD"/>
</dbReference>
<protein>
    <recommendedName>
        <fullName evidence="2">Mce/MlaD domain-containing protein</fullName>
    </recommendedName>
</protein>
<gene>
    <name evidence="3" type="ORF">TALK_21045</name>
</gene>
<reference evidence="3 4" key="1">
    <citation type="submission" date="2014-03" db="EMBL/GenBank/DDBJ databases">
        <title>The draft genome sequence of Thalassospira alkalitolerans JCM 18968.</title>
        <authorList>
            <person name="Lai Q."/>
            <person name="Shao Z."/>
        </authorList>
    </citation>
    <scope>NUCLEOTIDE SEQUENCE [LARGE SCALE GENOMIC DNA]</scope>
    <source>
        <strain evidence="3 4">JCM 18968</strain>
    </source>
</reference>
<name>A0A1Y2L5W0_9PROT</name>
<accession>A0A1Y2L5W0</accession>
<dbReference type="AlphaFoldDB" id="A0A1Y2L5W0"/>
<keyword evidence="1" id="KW-0812">Transmembrane</keyword>
<comment type="caution">
    <text evidence="3">The sequence shown here is derived from an EMBL/GenBank/DDBJ whole genome shotgun (WGS) entry which is preliminary data.</text>
</comment>
<evidence type="ECO:0000313" key="4">
    <source>
        <dbReference type="Proteomes" id="UP000193396"/>
    </source>
</evidence>
<dbReference type="PANTHER" id="PTHR33371:SF4">
    <property type="entry name" value="INTERMEMBRANE PHOSPHOLIPID TRANSPORT SYSTEM BINDING PROTEIN MLAD"/>
    <property type="match status" value="1"/>
</dbReference>
<proteinExistence type="predicted"/>
<dbReference type="EMBL" id="JFKB01000028">
    <property type="protein sequence ID" value="OSQ42913.1"/>
    <property type="molecule type" value="Genomic_DNA"/>
</dbReference>
<evidence type="ECO:0000313" key="3">
    <source>
        <dbReference type="EMBL" id="OSQ42913.1"/>
    </source>
</evidence>
<dbReference type="PANTHER" id="PTHR33371">
    <property type="entry name" value="INTERMEMBRANE PHOSPHOLIPID TRANSPORT SYSTEM BINDING PROTEIN MLAD-RELATED"/>
    <property type="match status" value="1"/>
</dbReference>
<dbReference type="STRING" id="1293890.TALK_21045"/>
<sequence length="324" mass="34289">MAVNRSALVGGFVLGAIILVVVAILLFGGRSLFANKSRAVVFFQGSVAGLQIGAPVTFRGMRVGSVRSISLQINSDELTATVPVFIELEEDGVTMSSNADADMPVDVEKLVEAGLRAQLTAQSLVTGQFAVELDMKPNTQAYLDGTDMGAPEIPTLPSEFQNIKEQFSDLPLRSLAERAVRTLESLEVLSANLNKEIGPSASSLRATSDAARQAVIMANEAVSVLQTDVSRTLKNIDRLIATGQMQLDKSGPALDQTLESANRAIGQAETLMSSVNSLTDPRSQMRADLEAAIRDLAASASSLRGFASEIERNPGAILTGRGGR</sequence>
<evidence type="ECO:0000259" key="2">
    <source>
        <dbReference type="Pfam" id="PF02470"/>
    </source>
</evidence>
<evidence type="ECO:0000256" key="1">
    <source>
        <dbReference type="SAM" id="Phobius"/>
    </source>
</evidence>
<dbReference type="Pfam" id="PF02470">
    <property type="entry name" value="MlaD"/>
    <property type="match status" value="1"/>
</dbReference>
<dbReference type="InterPro" id="IPR052336">
    <property type="entry name" value="MlaD_Phospholipid_Transporter"/>
</dbReference>
<feature type="transmembrane region" description="Helical" evidence="1">
    <location>
        <begin position="6"/>
        <end position="27"/>
    </location>
</feature>
<dbReference type="OrthoDB" id="9806984at2"/>
<keyword evidence="1" id="KW-1133">Transmembrane helix</keyword>
<organism evidence="3 4">
    <name type="scientific">Thalassospira alkalitolerans</name>
    <dbReference type="NCBI Taxonomy" id="1293890"/>
    <lineage>
        <taxon>Bacteria</taxon>
        <taxon>Pseudomonadati</taxon>
        <taxon>Pseudomonadota</taxon>
        <taxon>Alphaproteobacteria</taxon>
        <taxon>Rhodospirillales</taxon>
        <taxon>Thalassospiraceae</taxon>
        <taxon>Thalassospira</taxon>
    </lineage>
</organism>
<dbReference type="RefSeq" id="WP_085621138.1">
    <property type="nucleotide sequence ID" value="NZ_JBLXAE010000011.1"/>
</dbReference>
<keyword evidence="4" id="KW-1185">Reference proteome</keyword>
<keyword evidence="1" id="KW-0472">Membrane</keyword>
<dbReference type="Proteomes" id="UP000193396">
    <property type="component" value="Unassembled WGS sequence"/>
</dbReference>